<comment type="subunit">
    <text evidence="8">Part of the FGAM synthase complex composed of 1 PurL, 1 PurQ and 2 PurS subunits.</text>
</comment>
<dbReference type="PIRSF" id="PIRSF001586">
    <property type="entry name" value="FGAM_synth_I"/>
    <property type="match status" value="1"/>
</dbReference>
<dbReference type="InterPro" id="IPR010075">
    <property type="entry name" value="PRibForGlyAmidine_synth_PurQ"/>
</dbReference>
<dbReference type="InterPro" id="IPR029062">
    <property type="entry name" value="Class_I_gatase-like"/>
</dbReference>
<evidence type="ECO:0000256" key="5">
    <source>
        <dbReference type="ARBA" id="ARBA00022801"/>
    </source>
</evidence>
<dbReference type="Gene3D" id="3.40.50.880">
    <property type="match status" value="1"/>
</dbReference>
<dbReference type="EC" id="6.3.5.3" evidence="8"/>
<dbReference type="Pfam" id="PF13507">
    <property type="entry name" value="GATase_5"/>
    <property type="match status" value="1"/>
</dbReference>
<dbReference type="PANTHER" id="PTHR47552:SF1">
    <property type="entry name" value="PHOSPHORIBOSYLFORMYLGLYCINAMIDINE SYNTHASE SUBUNIT PURQ"/>
    <property type="match status" value="1"/>
</dbReference>
<protein>
    <recommendedName>
        <fullName evidence="8">Phosphoribosylformylglycinamidine synthase subunit PurQ</fullName>
        <shortName evidence="8">FGAM synthase</shortName>
        <ecNumber evidence="8">6.3.5.3</ecNumber>
    </recommendedName>
    <alternativeName>
        <fullName evidence="8">Formylglycinamide ribonucleotide amidotransferase subunit I</fullName>
        <shortName evidence="8">FGAR amidotransferase I</shortName>
        <shortName evidence="8">FGAR-AT I</shortName>
    </alternativeName>
    <alternativeName>
        <fullName evidence="8">Glutaminase PurQ</fullName>
        <ecNumber evidence="8">3.5.1.2</ecNumber>
    </alternativeName>
    <alternativeName>
        <fullName evidence="8">Phosphoribosylformylglycinamidine synthase subunit I</fullName>
    </alternativeName>
</protein>
<keyword evidence="3 8" id="KW-0547">Nucleotide-binding</keyword>
<evidence type="ECO:0000313" key="10">
    <source>
        <dbReference type="Proteomes" id="UP000646946"/>
    </source>
</evidence>
<proteinExistence type="inferred from homology"/>
<dbReference type="PANTHER" id="PTHR47552">
    <property type="entry name" value="PHOSPHORIBOSYLFORMYLGLYCINAMIDINE SYNTHASE SUBUNIT PURQ"/>
    <property type="match status" value="1"/>
</dbReference>
<evidence type="ECO:0000256" key="4">
    <source>
        <dbReference type="ARBA" id="ARBA00022755"/>
    </source>
</evidence>
<keyword evidence="5 8" id="KW-0378">Hydrolase</keyword>
<dbReference type="NCBIfam" id="TIGR01737">
    <property type="entry name" value="FGAM_synth_I"/>
    <property type="match status" value="1"/>
</dbReference>
<keyword evidence="6 8" id="KW-0067">ATP-binding</keyword>
<evidence type="ECO:0000256" key="6">
    <source>
        <dbReference type="ARBA" id="ARBA00022840"/>
    </source>
</evidence>
<dbReference type="HAMAP" id="MF_00421">
    <property type="entry name" value="PurQ"/>
    <property type="match status" value="1"/>
</dbReference>
<organism evidence="9 10">
    <name type="scientific">Candidatus Naiadarchaeum limnaeum</name>
    <dbReference type="NCBI Taxonomy" id="2756139"/>
    <lineage>
        <taxon>Archaea</taxon>
        <taxon>Candidatus Undinarchaeota</taxon>
        <taxon>Candidatus Undinarchaeia</taxon>
        <taxon>Candidatus Naiadarchaeales</taxon>
        <taxon>Candidatus Naiadarchaeaceae</taxon>
        <taxon>Candidatus Naiadarchaeum</taxon>
    </lineage>
</organism>
<sequence>MKKEEIKVCIVRMEGTNCEDETERAFRRLNVFAEKVHLKQLTGDSSGERRRKLSDYQALIIPGGFSAGDYIRSGAVFASLMQSKLEKEVREFANEGKIIGGICNGFQVLTSAGLLPGNIEAALTTNASSKFEGGFNYVKHLRKTPFTENVEIGKVLNFAHGHGEGRLLFVPGKDKQALKELQENNQIVFRFCTPAGEFANGKYPFNPNGTTFDIAGICNLGGNVVGWMPHPERVQDPFNHYDFHRNNRASGDGMVIFESIIEYLQKKF</sequence>
<dbReference type="PROSITE" id="PS51273">
    <property type="entry name" value="GATASE_TYPE_1"/>
    <property type="match status" value="1"/>
</dbReference>
<feature type="active site" evidence="8">
    <location>
        <position position="232"/>
    </location>
</feature>
<dbReference type="EC" id="3.5.1.2" evidence="8"/>
<keyword evidence="7 8" id="KW-0315">Glutamine amidotransferase</keyword>
<dbReference type="AlphaFoldDB" id="A0A832V9M1"/>
<dbReference type="GO" id="GO:0005737">
    <property type="term" value="C:cytoplasm"/>
    <property type="evidence" value="ECO:0007669"/>
    <property type="project" value="UniProtKB-SubCell"/>
</dbReference>
<dbReference type="EMBL" id="DVAB01000011">
    <property type="protein sequence ID" value="HIK00136.1"/>
    <property type="molecule type" value="Genomic_DNA"/>
</dbReference>
<keyword evidence="1 8" id="KW-0963">Cytoplasm</keyword>
<name>A0A832V9M1_9ARCH</name>
<accession>A0A832V9M1</accession>
<dbReference type="SMART" id="SM01211">
    <property type="entry name" value="GATase_5"/>
    <property type="match status" value="1"/>
</dbReference>
<evidence type="ECO:0000256" key="3">
    <source>
        <dbReference type="ARBA" id="ARBA00022741"/>
    </source>
</evidence>
<dbReference type="Proteomes" id="UP000646946">
    <property type="component" value="Unassembled WGS sequence"/>
</dbReference>
<evidence type="ECO:0000256" key="7">
    <source>
        <dbReference type="ARBA" id="ARBA00022962"/>
    </source>
</evidence>
<comment type="pathway">
    <text evidence="8">Purine metabolism; IMP biosynthesis via de novo pathway; 5-amino-1-(5-phospho-D-ribosyl)imidazole from N(2)-formyl-N(1)-(5-phospho-D-ribosyl)glycinamide: step 1/2.</text>
</comment>
<evidence type="ECO:0000313" key="9">
    <source>
        <dbReference type="EMBL" id="HIK00136.1"/>
    </source>
</evidence>
<comment type="subcellular location">
    <subcellularLocation>
        <location evidence="8">Cytoplasm</location>
    </subcellularLocation>
</comment>
<feature type="active site" description="Nucleophile" evidence="8">
    <location>
        <position position="103"/>
    </location>
</feature>
<dbReference type="GO" id="GO:0004359">
    <property type="term" value="F:glutaminase activity"/>
    <property type="evidence" value="ECO:0007669"/>
    <property type="project" value="UniProtKB-EC"/>
</dbReference>
<feature type="active site" evidence="8">
    <location>
        <position position="230"/>
    </location>
</feature>
<dbReference type="GO" id="GO:0005524">
    <property type="term" value="F:ATP binding"/>
    <property type="evidence" value="ECO:0007669"/>
    <property type="project" value="UniProtKB-KW"/>
</dbReference>
<dbReference type="GO" id="GO:0006189">
    <property type="term" value="P:'de novo' IMP biosynthetic process"/>
    <property type="evidence" value="ECO:0007669"/>
    <property type="project" value="UniProtKB-UniRule"/>
</dbReference>
<keyword evidence="4 8" id="KW-0658">Purine biosynthesis</keyword>
<reference evidence="9 10" key="1">
    <citation type="journal article" name="Nat. Commun.">
        <title>Undinarchaeota illuminate DPANN phylogeny and the impact of gene transfer on archaeal evolution.</title>
        <authorList>
            <person name="Dombrowski N."/>
            <person name="Williams T.A."/>
            <person name="Sun J."/>
            <person name="Woodcroft B.J."/>
            <person name="Lee J.H."/>
            <person name="Minh B.Q."/>
            <person name="Rinke C."/>
            <person name="Spang A."/>
        </authorList>
    </citation>
    <scope>NUCLEOTIDE SEQUENCE [LARGE SCALE GENOMIC DNA]</scope>
    <source>
        <strain evidence="9">MAG_bin1129</strain>
    </source>
</reference>
<comment type="catalytic activity">
    <reaction evidence="8">
        <text>L-glutamine + H2O = L-glutamate + NH4(+)</text>
        <dbReference type="Rhea" id="RHEA:15889"/>
        <dbReference type="ChEBI" id="CHEBI:15377"/>
        <dbReference type="ChEBI" id="CHEBI:28938"/>
        <dbReference type="ChEBI" id="CHEBI:29985"/>
        <dbReference type="ChEBI" id="CHEBI:58359"/>
        <dbReference type="EC" id="3.5.1.2"/>
    </reaction>
</comment>
<evidence type="ECO:0000256" key="1">
    <source>
        <dbReference type="ARBA" id="ARBA00022490"/>
    </source>
</evidence>
<keyword evidence="10" id="KW-1185">Reference proteome</keyword>
<dbReference type="GO" id="GO:0004642">
    <property type="term" value="F:phosphoribosylformylglycinamidine synthase activity"/>
    <property type="evidence" value="ECO:0007669"/>
    <property type="project" value="UniProtKB-UniRule"/>
</dbReference>
<gene>
    <name evidence="8 9" type="primary">purQ</name>
    <name evidence="9" type="ORF">H1016_01185</name>
</gene>
<dbReference type="SUPFAM" id="SSF52317">
    <property type="entry name" value="Class I glutamine amidotransferase-like"/>
    <property type="match status" value="1"/>
</dbReference>
<keyword evidence="2 8" id="KW-0436">Ligase</keyword>
<comment type="caution">
    <text evidence="9">The sequence shown here is derived from an EMBL/GenBank/DDBJ whole genome shotgun (WGS) entry which is preliminary data.</text>
</comment>
<dbReference type="UniPathway" id="UPA00074">
    <property type="reaction ID" value="UER00128"/>
</dbReference>
<evidence type="ECO:0000256" key="8">
    <source>
        <dbReference type="HAMAP-Rule" id="MF_00421"/>
    </source>
</evidence>
<evidence type="ECO:0000256" key="2">
    <source>
        <dbReference type="ARBA" id="ARBA00022598"/>
    </source>
</evidence>
<comment type="function">
    <text evidence="8">Part of the phosphoribosylformylglycinamidine synthase complex involved in the purines biosynthetic pathway. Catalyzes the ATP-dependent conversion of formylglycinamide ribonucleotide (FGAR) and glutamine to yield formylglycinamidine ribonucleotide (FGAM) and glutamate. The FGAM synthase complex is composed of three subunits. PurQ produces an ammonia molecule by converting glutamine to glutamate. PurL transfers the ammonia molecule to FGAR to form FGAM in an ATP-dependent manner. PurS interacts with PurQ and PurL and is thought to assist in the transfer of the ammonia molecule from PurQ to PurL.</text>
</comment>
<comment type="catalytic activity">
    <reaction evidence="8">
        <text>N(2)-formyl-N(1)-(5-phospho-beta-D-ribosyl)glycinamide + L-glutamine + ATP + H2O = 2-formamido-N(1)-(5-O-phospho-beta-D-ribosyl)acetamidine + L-glutamate + ADP + phosphate + H(+)</text>
        <dbReference type="Rhea" id="RHEA:17129"/>
        <dbReference type="ChEBI" id="CHEBI:15377"/>
        <dbReference type="ChEBI" id="CHEBI:15378"/>
        <dbReference type="ChEBI" id="CHEBI:29985"/>
        <dbReference type="ChEBI" id="CHEBI:30616"/>
        <dbReference type="ChEBI" id="CHEBI:43474"/>
        <dbReference type="ChEBI" id="CHEBI:58359"/>
        <dbReference type="ChEBI" id="CHEBI:147286"/>
        <dbReference type="ChEBI" id="CHEBI:147287"/>
        <dbReference type="ChEBI" id="CHEBI:456216"/>
        <dbReference type="EC" id="6.3.5.3"/>
    </reaction>
</comment>